<evidence type="ECO:0000313" key="2">
    <source>
        <dbReference type="EMBL" id="RKE03072.1"/>
    </source>
</evidence>
<reference evidence="1 3" key="1">
    <citation type="submission" date="2018-09" db="EMBL/GenBank/DDBJ databases">
        <title>Genomic Encyclopedia of Archaeal and Bacterial Type Strains, Phase II (KMG-II): from individual species to whole genera.</title>
        <authorList>
            <person name="Goeker M."/>
        </authorList>
    </citation>
    <scope>NUCLEOTIDE SEQUENCE [LARGE SCALE GENOMIC DNA]</scope>
    <source>
        <strain evidence="1 3">DSM 21950</strain>
    </source>
</reference>
<evidence type="ECO:0000313" key="3">
    <source>
        <dbReference type="Proteomes" id="UP000284531"/>
    </source>
</evidence>
<dbReference type="NCBIfam" id="TIGR01847">
    <property type="entry name" value="bacteriocin_sig"/>
    <property type="match status" value="1"/>
</dbReference>
<sequence>MVTKTNVLTKTFLFNQPRPIVIQIFQKSIFLVINDQIKIAMKNFEVLNTEDLKNIKGGYQDKCINEDILV</sequence>
<name>A0A419X5S0_9BACT</name>
<gene>
    <name evidence="1" type="ORF">BXY64_0059</name>
    <name evidence="2" type="ORF">BXY64_0060</name>
</gene>
<protein>
    <submittedName>
        <fullName evidence="1">Bacteriocin-like protein</fullName>
    </submittedName>
</protein>
<proteinExistence type="predicted"/>
<dbReference type="EMBL" id="RAPQ01000008">
    <property type="protein sequence ID" value="RKE03072.1"/>
    <property type="molecule type" value="Genomic_DNA"/>
</dbReference>
<dbReference type="InterPro" id="IPR010133">
    <property type="entry name" value="Bacteriocin_signal_seq"/>
</dbReference>
<evidence type="ECO:0000313" key="1">
    <source>
        <dbReference type="EMBL" id="RKE03071.1"/>
    </source>
</evidence>
<accession>A0A419X5S0</accession>
<dbReference type="EMBL" id="RAPQ01000008">
    <property type="protein sequence ID" value="RKE03071.1"/>
    <property type="molecule type" value="Genomic_DNA"/>
</dbReference>
<dbReference type="Proteomes" id="UP000284531">
    <property type="component" value="Unassembled WGS sequence"/>
</dbReference>
<dbReference type="AlphaFoldDB" id="A0A419X5S0"/>
<keyword evidence="3" id="KW-1185">Reference proteome</keyword>
<comment type="caution">
    <text evidence="1">The sequence shown here is derived from an EMBL/GenBank/DDBJ whole genome shotgun (WGS) entry which is preliminary data.</text>
</comment>
<organism evidence="1 3">
    <name type="scientific">Marinifilum flexuosum</name>
    <dbReference type="NCBI Taxonomy" id="1117708"/>
    <lineage>
        <taxon>Bacteria</taxon>
        <taxon>Pseudomonadati</taxon>
        <taxon>Bacteroidota</taxon>
        <taxon>Bacteroidia</taxon>
        <taxon>Marinilabiliales</taxon>
        <taxon>Marinifilaceae</taxon>
    </lineage>
</organism>